<organism evidence="1 2">
    <name type="scientific">Multifurca ochricompacta</name>
    <dbReference type="NCBI Taxonomy" id="376703"/>
    <lineage>
        <taxon>Eukaryota</taxon>
        <taxon>Fungi</taxon>
        <taxon>Dikarya</taxon>
        <taxon>Basidiomycota</taxon>
        <taxon>Agaricomycotina</taxon>
        <taxon>Agaricomycetes</taxon>
        <taxon>Russulales</taxon>
        <taxon>Russulaceae</taxon>
        <taxon>Multifurca</taxon>
    </lineage>
</organism>
<dbReference type="InterPro" id="IPR036396">
    <property type="entry name" value="Cyt_P450_sf"/>
</dbReference>
<dbReference type="GO" id="GO:0004497">
    <property type="term" value="F:monooxygenase activity"/>
    <property type="evidence" value="ECO:0007669"/>
    <property type="project" value="InterPro"/>
</dbReference>
<dbReference type="Pfam" id="PF00067">
    <property type="entry name" value="p450"/>
    <property type="match status" value="1"/>
</dbReference>
<dbReference type="EMBL" id="WTXG01000023">
    <property type="protein sequence ID" value="KAI0299334.1"/>
    <property type="molecule type" value="Genomic_DNA"/>
</dbReference>
<evidence type="ECO:0000313" key="2">
    <source>
        <dbReference type="Proteomes" id="UP001203297"/>
    </source>
</evidence>
<accession>A0AAD4M2A1</accession>
<dbReference type="GO" id="GO:0005506">
    <property type="term" value="F:iron ion binding"/>
    <property type="evidence" value="ECO:0007669"/>
    <property type="project" value="InterPro"/>
</dbReference>
<dbReference type="GO" id="GO:0016705">
    <property type="term" value="F:oxidoreductase activity, acting on paired donors, with incorporation or reduction of molecular oxygen"/>
    <property type="evidence" value="ECO:0007669"/>
    <property type="project" value="InterPro"/>
</dbReference>
<dbReference type="AlphaFoldDB" id="A0AAD4M2A1"/>
<reference evidence="1" key="1">
    <citation type="journal article" date="2022" name="New Phytol.">
        <title>Evolutionary transition to the ectomycorrhizal habit in the genomes of a hyperdiverse lineage of mushroom-forming fungi.</title>
        <authorList>
            <person name="Looney B."/>
            <person name="Miyauchi S."/>
            <person name="Morin E."/>
            <person name="Drula E."/>
            <person name="Courty P.E."/>
            <person name="Kohler A."/>
            <person name="Kuo A."/>
            <person name="LaButti K."/>
            <person name="Pangilinan J."/>
            <person name="Lipzen A."/>
            <person name="Riley R."/>
            <person name="Andreopoulos W."/>
            <person name="He G."/>
            <person name="Johnson J."/>
            <person name="Nolan M."/>
            <person name="Tritt A."/>
            <person name="Barry K.W."/>
            <person name="Grigoriev I.V."/>
            <person name="Nagy L.G."/>
            <person name="Hibbett D."/>
            <person name="Henrissat B."/>
            <person name="Matheny P.B."/>
            <person name="Labbe J."/>
            <person name="Martin F.M."/>
        </authorList>
    </citation>
    <scope>NUCLEOTIDE SEQUENCE</scope>
    <source>
        <strain evidence="1">BPL690</strain>
    </source>
</reference>
<keyword evidence="2" id="KW-1185">Reference proteome</keyword>
<dbReference type="Gene3D" id="1.10.630.10">
    <property type="entry name" value="Cytochrome P450"/>
    <property type="match status" value="1"/>
</dbReference>
<comment type="caution">
    <text evidence="1">The sequence shown here is derived from an EMBL/GenBank/DDBJ whole genome shotgun (WGS) entry which is preliminary data.</text>
</comment>
<protein>
    <submittedName>
        <fullName evidence="1">Cytochrome P450</fullName>
    </submittedName>
</protein>
<proteinExistence type="predicted"/>
<dbReference type="Proteomes" id="UP001203297">
    <property type="component" value="Unassembled WGS sequence"/>
</dbReference>
<sequence length="94" mass="10772">MRQYGSVWRSSGSFGQDHLMVADPKALQYILHTSGYNFVKRPPVVKIMELMFGKGIIWAHGETHQRQRKVMTPAFFAPQLKTFLSLFQNTASKV</sequence>
<dbReference type="SUPFAM" id="SSF48264">
    <property type="entry name" value="Cytochrome P450"/>
    <property type="match status" value="1"/>
</dbReference>
<dbReference type="GO" id="GO:0020037">
    <property type="term" value="F:heme binding"/>
    <property type="evidence" value="ECO:0007669"/>
    <property type="project" value="InterPro"/>
</dbReference>
<evidence type="ECO:0000313" key="1">
    <source>
        <dbReference type="EMBL" id="KAI0299334.1"/>
    </source>
</evidence>
<dbReference type="InterPro" id="IPR001128">
    <property type="entry name" value="Cyt_P450"/>
</dbReference>
<gene>
    <name evidence="1" type="ORF">B0F90DRAFT_1727841</name>
</gene>
<name>A0AAD4M2A1_9AGAM</name>